<evidence type="ECO:0000313" key="10">
    <source>
        <dbReference type="EMBL" id="KGE87645.1"/>
    </source>
</evidence>
<dbReference type="PANTHER" id="PTHR22939:SF129">
    <property type="entry name" value="SERINE PROTEASE HTRA2, MITOCHONDRIAL"/>
    <property type="match status" value="1"/>
</dbReference>
<name>A0A098S697_9BACT</name>
<dbReference type="PANTHER" id="PTHR22939">
    <property type="entry name" value="SERINE PROTEASE FAMILY S1C HTRA-RELATED"/>
    <property type="match status" value="1"/>
</dbReference>
<keyword evidence="3" id="KW-0732">Signal</keyword>
<dbReference type="InterPro" id="IPR043504">
    <property type="entry name" value="Peptidase_S1_PA_chymotrypsin"/>
</dbReference>
<dbReference type="InterPro" id="IPR001478">
    <property type="entry name" value="PDZ"/>
</dbReference>
<dbReference type="PROSITE" id="PS50106">
    <property type="entry name" value="PDZ"/>
    <property type="match status" value="1"/>
</dbReference>
<feature type="active site" description="Charge relay system" evidence="7">
    <location>
        <position position="224"/>
    </location>
</feature>
<keyword evidence="5" id="KW-0378">Hydrolase</keyword>
<evidence type="ECO:0000313" key="11">
    <source>
        <dbReference type="Proteomes" id="UP000029736"/>
    </source>
</evidence>
<dbReference type="GO" id="GO:0004252">
    <property type="term" value="F:serine-type endopeptidase activity"/>
    <property type="evidence" value="ECO:0007669"/>
    <property type="project" value="InterPro"/>
</dbReference>
<dbReference type="STRING" id="1524460.IX84_13970"/>
<proteinExistence type="inferred from homology"/>
<evidence type="ECO:0000256" key="7">
    <source>
        <dbReference type="PIRSR" id="PIRSR611782-1"/>
    </source>
</evidence>
<dbReference type="InterPro" id="IPR036034">
    <property type="entry name" value="PDZ_sf"/>
</dbReference>
<dbReference type="Gene3D" id="2.30.42.10">
    <property type="match status" value="2"/>
</dbReference>
<dbReference type="Proteomes" id="UP000029736">
    <property type="component" value="Unassembled WGS sequence"/>
</dbReference>
<gene>
    <name evidence="10" type="ORF">IX84_13970</name>
</gene>
<reference evidence="10 11" key="1">
    <citation type="journal article" date="2014" name="Int. J. Syst. Evol. Microbiol.">
        <title>Phaeodactylibacter xiamenensis gen. nov., sp. nov., a member of the family Saprospiraceae isolated from the marine alga Phaeodactylum tricornutum.</title>
        <authorList>
            <person name="Chen Z.Jr."/>
            <person name="Lei X."/>
            <person name="Lai Q."/>
            <person name="Li Y."/>
            <person name="Zhang B."/>
            <person name="Zhang J."/>
            <person name="Zhang H."/>
            <person name="Yang L."/>
            <person name="Zheng W."/>
            <person name="Tian Y."/>
            <person name="Yu Z."/>
            <person name="Xu H.Jr."/>
            <person name="Zheng T."/>
        </authorList>
    </citation>
    <scope>NUCLEOTIDE SEQUENCE [LARGE SCALE GENOMIC DNA]</scope>
    <source>
        <strain evidence="10 11">KD52</strain>
    </source>
</reference>
<feature type="binding site" evidence="8">
    <location>
        <position position="147"/>
    </location>
    <ligand>
        <name>substrate</name>
    </ligand>
</feature>
<evidence type="ECO:0000256" key="2">
    <source>
        <dbReference type="ARBA" id="ARBA00022670"/>
    </source>
</evidence>
<dbReference type="Pfam" id="PF13180">
    <property type="entry name" value="PDZ_2"/>
    <property type="match status" value="1"/>
</dbReference>
<feature type="active site" description="Charge relay system" evidence="7">
    <location>
        <position position="117"/>
    </location>
</feature>
<keyword evidence="2 10" id="KW-0645">Protease</keyword>
<keyword evidence="4" id="KW-0677">Repeat</keyword>
<dbReference type="GO" id="GO:0006508">
    <property type="term" value="P:proteolysis"/>
    <property type="evidence" value="ECO:0007669"/>
    <property type="project" value="UniProtKB-KW"/>
</dbReference>
<protein>
    <submittedName>
        <fullName evidence="10">Protease Do</fullName>
    </submittedName>
</protein>
<dbReference type="Gene3D" id="2.40.10.10">
    <property type="entry name" value="Trypsin-like serine proteases"/>
    <property type="match status" value="2"/>
</dbReference>
<dbReference type="NCBIfam" id="TIGR02037">
    <property type="entry name" value="degP_htrA_DO"/>
    <property type="match status" value="1"/>
</dbReference>
<dbReference type="PRINTS" id="PR00834">
    <property type="entry name" value="PROTEASES2C"/>
</dbReference>
<dbReference type="EMBL" id="JPOS01000034">
    <property type="protein sequence ID" value="KGE87645.1"/>
    <property type="molecule type" value="Genomic_DNA"/>
</dbReference>
<dbReference type="InterPro" id="IPR001940">
    <property type="entry name" value="Peptidase_S1C"/>
</dbReference>
<evidence type="ECO:0000256" key="3">
    <source>
        <dbReference type="ARBA" id="ARBA00022729"/>
    </source>
</evidence>
<feature type="domain" description="PDZ" evidence="9">
    <location>
        <begin position="276"/>
        <end position="383"/>
    </location>
</feature>
<sequence length="476" mass="52093">MSMKQYLLIAISSLLSAVLAVLAYRYIDPPKEVIIRETVAARYTNFDQMDVSKQRLFLSASPTDFSSAAEAVIPAVVNIKTIQGGGGFDLWGSASVGSASGSGVIISDDGYIVTNNHVIEDSDEIEVTLNDKREYRAELIGTDPSTDLALIKVNAKDLPSLEFGNSDSLRVGEWVLAIGNPFNLESTVTSGIVSAKGRSIDILEGQDRIESFIQTDAAVNPGNSGGALVNTNGELIGINTAIITRSGRYEGYSFAVPINLVRKVVRDLRDYGVVQRGILGVFIDEMTNEMAKRLNLDAVEGVYINRVTPDSGADDAGLTKGDVIIGINGVKTKTLPEMQEQLGRYRPGNAIKIEIIRDGNRQDVEVILKNKSNSTALVTAKNEDILLDLGFELRELTREEQRRLDVDGVKVISIYRGSRVERTNMDPGFVITKIDNRPVDEVEDLVNYLERASGKIMLEGIYEGYSGEYYYAFPLD</sequence>
<evidence type="ECO:0000256" key="1">
    <source>
        <dbReference type="ARBA" id="ARBA00010541"/>
    </source>
</evidence>
<evidence type="ECO:0000256" key="6">
    <source>
        <dbReference type="ARBA" id="ARBA00022825"/>
    </source>
</evidence>
<feature type="binding site" evidence="8">
    <location>
        <begin position="222"/>
        <end position="224"/>
    </location>
    <ligand>
        <name>substrate</name>
    </ligand>
</feature>
<evidence type="ECO:0000256" key="5">
    <source>
        <dbReference type="ARBA" id="ARBA00022801"/>
    </source>
</evidence>
<dbReference type="SUPFAM" id="SSF50494">
    <property type="entry name" value="Trypsin-like serine proteases"/>
    <property type="match status" value="1"/>
</dbReference>
<keyword evidence="11" id="KW-1185">Reference proteome</keyword>
<dbReference type="InterPro" id="IPR011782">
    <property type="entry name" value="Pept_S1C_Do"/>
</dbReference>
<organism evidence="10 11">
    <name type="scientific">Phaeodactylibacter xiamenensis</name>
    <dbReference type="NCBI Taxonomy" id="1524460"/>
    <lineage>
        <taxon>Bacteria</taxon>
        <taxon>Pseudomonadati</taxon>
        <taxon>Bacteroidota</taxon>
        <taxon>Saprospiria</taxon>
        <taxon>Saprospirales</taxon>
        <taxon>Haliscomenobacteraceae</taxon>
        <taxon>Phaeodactylibacter</taxon>
    </lineage>
</organism>
<comment type="similarity">
    <text evidence="1">Belongs to the peptidase S1C family.</text>
</comment>
<feature type="active site" description="Charge relay system" evidence="7">
    <location>
        <position position="147"/>
    </location>
</feature>
<accession>A0A098S697</accession>
<comment type="caution">
    <text evidence="10">The sequence shown here is derived from an EMBL/GenBank/DDBJ whole genome shotgun (WGS) entry which is preliminary data.</text>
</comment>
<dbReference type="FunFam" id="2.40.10.10:FF:000001">
    <property type="entry name" value="Periplasmic serine protease DegS"/>
    <property type="match status" value="1"/>
</dbReference>
<dbReference type="SUPFAM" id="SSF50156">
    <property type="entry name" value="PDZ domain-like"/>
    <property type="match status" value="2"/>
</dbReference>
<dbReference type="SMART" id="SM00228">
    <property type="entry name" value="PDZ"/>
    <property type="match status" value="2"/>
</dbReference>
<evidence type="ECO:0000256" key="8">
    <source>
        <dbReference type="PIRSR" id="PIRSR611782-2"/>
    </source>
</evidence>
<feature type="binding site" evidence="8">
    <location>
        <position position="117"/>
    </location>
    <ligand>
        <name>substrate</name>
    </ligand>
</feature>
<dbReference type="AlphaFoldDB" id="A0A098S697"/>
<keyword evidence="6" id="KW-0720">Serine protease</keyword>
<dbReference type="InterPro" id="IPR009003">
    <property type="entry name" value="Peptidase_S1_PA"/>
</dbReference>
<evidence type="ECO:0000256" key="4">
    <source>
        <dbReference type="ARBA" id="ARBA00022737"/>
    </source>
</evidence>
<evidence type="ECO:0000259" key="9">
    <source>
        <dbReference type="PROSITE" id="PS50106"/>
    </source>
</evidence>
<dbReference type="Pfam" id="PF13365">
    <property type="entry name" value="Trypsin_2"/>
    <property type="match status" value="1"/>
</dbReference>